<evidence type="ECO:0000256" key="3">
    <source>
        <dbReference type="PIRSR" id="PIRSR613078-2"/>
    </source>
</evidence>
<dbReference type="Proteomes" id="UP000503088">
    <property type="component" value="Chromosome"/>
</dbReference>
<evidence type="ECO:0000256" key="2">
    <source>
        <dbReference type="PIRSR" id="PIRSR613078-1"/>
    </source>
</evidence>
<dbReference type="PANTHER" id="PTHR46517:SF1">
    <property type="entry name" value="FRUCTOSE-2,6-BISPHOSPHATASE TIGAR"/>
    <property type="match status" value="1"/>
</dbReference>
<dbReference type="PANTHER" id="PTHR46517">
    <property type="entry name" value="FRUCTOSE-2,6-BISPHOSPHATASE TIGAR"/>
    <property type="match status" value="1"/>
</dbReference>
<sequence length="206" mass="23506">MRLIWLRHGETAANLEKRYCGHLDLPLHEQGFQQADTVAEQLAFLPLTMVFSSDLLRCRQTAERVCVHHPGVTFHTSSLLRELSFGEWEGLTYEEIRSRDPNRLHRWIKDPVGVAPPGGEGLNQMGERMKRWMKTSLKDGAGDGVYLIVCHGGPIRWFFSDQVRRDHSSFWDLSIPPGGWLVTDWKDGKWVAAENPDTVSGKKGKR</sequence>
<dbReference type="KEGG" id="kpul:GXN76_03655"/>
<dbReference type="InterPro" id="IPR051695">
    <property type="entry name" value="Phosphoglycerate_Mutase"/>
</dbReference>
<dbReference type="CDD" id="cd07067">
    <property type="entry name" value="HP_PGM_like"/>
    <property type="match status" value="1"/>
</dbReference>
<protein>
    <submittedName>
        <fullName evidence="4">Histidine phosphatase family protein</fullName>
    </submittedName>
</protein>
<keyword evidence="5" id="KW-1185">Reference proteome</keyword>
<dbReference type="GO" id="GO:0005829">
    <property type="term" value="C:cytosol"/>
    <property type="evidence" value="ECO:0007669"/>
    <property type="project" value="TreeGrafter"/>
</dbReference>
<dbReference type="Pfam" id="PF00300">
    <property type="entry name" value="His_Phos_1"/>
    <property type="match status" value="1"/>
</dbReference>
<feature type="binding site" evidence="3">
    <location>
        <begin position="7"/>
        <end position="14"/>
    </location>
    <ligand>
        <name>substrate</name>
    </ligand>
</feature>
<accession>A0A7D4CUU5</accession>
<dbReference type="Gene3D" id="3.40.50.1240">
    <property type="entry name" value="Phosphoglycerate mutase-like"/>
    <property type="match status" value="1"/>
</dbReference>
<dbReference type="AlphaFoldDB" id="A0A7D4CUU5"/>
<evidence type="ECO:0000256" key="1">
    <source>
        <dbReference type="ARBA" id="ARBA00022801"/>
    </source>
</evidence>
<proteinExistence type="predicted"/>
<dbReference type="GO" id="GO:0045820">
    <property type="term" value="P:negative regulation of glycolytic process"/>
    <property type="evidence" value="ECO:0007669"/>
    <property type="project" value="TreeGrafter"/>
</dbReference>
<dbReference type="SUPFAM" id="SSF53254">
    <property type="entry name" value="Phosphoglycerate mutase-like"/>
    <property type="match status" value="1"/>
</dbReference>
<feature type="binding site" evidence="3">
    <location>
        <position position="57"/>
    </location>
    <ligand>
        <name>substrate</name>
    </ligand>
</feature>
<dbReference type="RefSeq" id="WP_173220602.1">
    <property type="nucleotide sequence ID" value="NZ_CP048104.1"/>
</dbReference>
<reference evidence="4 5" key="1">
    <citation type="submission" date="2020-01" db="EMBL/GenBank/DDBJ databases">
        <authorList>
            <person name="Gulvik C.A."/>
            <person name="Batra D.G."/>
        </authorList>
    </citation>
    <scope>NUCLEOTIDE SEQUENCE [LARGE SCALE GENOMIC DNA]</scope>
    <source>
        <strain evidence="4 5">W9323</strain>
    </source>
</reference>
<dbReference type="SMART" id="SM00855">
    <property type="entry name" value="PGAM"/>
    <property type="match status" value="1"/>
</dbReference>
<dbReference type="EMBL" id="CP048104">
    <property type="protein sequence ID" value="QKG83657.1"/>
    <property type="molecule type" value="Genomic_DNA"/>
</dbReference>
<feature type="active site" description="Tele-phosphohistidine intermediate" evidence="2">
    <location>
        <position position="8"/>
    </location>
</feature>
<gene>
    <name evidence="4" type="ORF">GXN76_03655</name>
</gene>
<feature type="active site" description="Proton donor/acceptor" evidence="2">
    <location>
        <position position="82"/>
    </location>
</feature>
<dbReference type="GO" id="GO:0004331">
    <property type="term" value="F:fructose-2,6-bisphosphate 2-phosphatase activity"/>
    <property type="evidence" value="ECO:0007669"/>
    <property type="project" value="TreeGrafter"/>
</dbReference>
<keyword evidence="1" id="KW-0378">Hydrolase</keyword>
<dbReference type="InterPro" id="IPR029033">
    <property type="entry name" value="His_PPase_superfam"/>
</dbReference>
<organism evidence="4 5">
    <name type="scientific">Kroppenstedtia pulmonis</name>
    <dbReference type="NCBI Taxonomy" id="1380685"/>
    <lineage>
        <taxon>Bacteria</taxon>
        <taxon>Bacillati</taxon>
        <taxon>Bacillota</taxon>
        <taxon>Bacilli</taxon>
        <taxon>Bacillales</taxon>
        <taxon>Thermoactinomycetaceae</taxon>
        <taxon>Kroppenstedtia</taxon>
    </lineage>
</organism>
<evidence type="ECO:0000313" key="5">
    <source>
        <dbReference type="Proteomes" id="UP000503088"/>
    </source>
</evidence>
<dbReference type="InterPro" id="IPR013078">
    <property type="entry name" value="His_Pase_superF_clade-1"/>
</dbReference>
<dbReference type="GO" id="GO:0043456">
    <property type="term" value="P:regulation of pentose-phosphate shunt"/>
    <property type="evidence" value="ECO:0007669"/>
    <property type="project" value="TreeGrafter"/>
</dbReference>
<name>A0A7D4CUU5_9BACL</name>
<evidence type="ECO:0000313" key="4">
    <source>
        <dbReference type="EMBL" id="QKG83657.1"/>
    </source>
</evidence>